<keyword evidence="2" id="KW-1185">Reference proteome</keyword>
<proteinExistence type="predicted"/>
<evidence type="ECO:0000313" key="1">
    <source>
        <dbReference type="EMBL" id="KAH7566105.1"/>
    </source>
</evidence>
<comment type="caution">
    <text evidence="1">The sequence shown here is derived from an EMBL/GenBank/DDBJ whole genome shotgun (WGS) entry which is preliminary data.</text>
</comment>
<dbReference type="PANTHER" id="PTHR34193:SF10">
    <property type="entry name" value="DUF1645 FAMILY PROTEIN"/>
    <property type="match status" value="1"/>
</dbReference>
<sequence>MLDHRQPIADPACRVNSNYGSAGDSEFDFWGGKNLYYQQLRDELQCQADTEGFGALSKSRNSTEYEFSPLLPHNYHQNSNLSPRMRSDAIAEGRRELMEMIQNMPECNYELSLKDIVDGEKTSQGVRVKEEMVIDKTSLSFKTEDQIKKQKKKTKKKIVESGGISRTASMDNEIFLIKMFFPWSLGSKKKSTSKNCSRVSPRTSFERCDNQQWMERENEATGKNCRNSNTSRKVEVNSTHGAGCWPIFHTKKSKNKNREQRGCIF</sequence>
<organism evidence="1 2">
    <name type="scientific">Xanthoceras sorbifolium</name>
    <dbReference type="NCBI Taxonomy" id="99658"/>
    <lineage>
        <taxon>Eukaryota</taxon>
        <taxon>Viridiplantae</taxon>
        <taxon>Streptophyta</taxon>
        <taxon>Embryophyta</taxon>
        <taxon>Tracheophyta</taxon>
        <taxon>Spermatophyta</taxon>
        <taxon>Magnoliopsida</taxon>
        <taxon>eudicotyledons</taxon>
        <taxon>Gunneridae</taxon>
        <taxon>Pentapetalae</taxon>
        <taxon>rosids</taxon>
        <taxon>malvids</taxon>
        <taxon>Sapindales</taxon>
        <taxon>Sapindaceae</taxon>
        <taxon>Xanthoceroideae</taxon>
        <taxon>Xanthoceras</taxon>
    </lineage>
</organism>
<evidence type="ECO:0000313" key="2">
    <source>
        <dbReference type="Proteomes" id="UP000827721"/>
    </source>
</evidence>
<gene>
    <name evidence="1" type="ORF">JRO89_XS08G0087000</name>
</gene>
<name>A0ABQ8HP28_9ROSI</name>
<dbReference type="PANTHER" id="PTHR34193">
    <property type="entry name" value="OS11G0199801 PROTEIN"/>
    <property type="match status" value="1"/>
</dbReference>
<dbReference type="Proteomes" id="UP000827721">
    <property type="component" value="Unassembled WGS sequence"/>
</dbReference>
<accession>A0ABQ8HP28</accession>
<protein>
    <submittedName>
        <fullName evidence="1">Uncharacterized protein</fullName>
    </submittedName>
</protein>
<dbReference type="EMBL" id="JAFEMO010000008">
    <property type="protein sequence ID" value="KAH7566105.1"/>
    <property type="molecule type" value="Genomic_DNA"/>
</dbReference>
<reference evidence="1 2" key="1">
    <citation type="submission" date="2021-02" db="EMBL/GenBank/DDBJ databases">
        <title>Plant Genome Project.</title>
        <authorList>
            <person name="Zhang R.-G."/>
        </authorList>
    </citation>
    <scope>NUCLEOTIDE SEQUENCE [LARGE SCALE GENOMIC DNA]</scope>
    <source>
        <tissue evidence="1">Leaves</tissue>
    </source>
</reference>